<name>Q0C5C9_HYPNA</name>
<keyword evidence="2" id="KW-1185">Reference proteome</keyword>
<dbReference type="Proteomes" id="UP000001959">
    <property type="component" value="Chromosome"/>
</dbReference>
<protein>
    <submittedName>
        <fullName evidence="1">Uncharacterized protein</fullName>
    </submittedName>
</protein>
<gene>
    <name evidence="1" type="ordered locus">HNE_0334</name>
</gene>
<dbReference type="HOGENOM" id="CLU_3217285_0_0_5"/>
<proteinExistence type="predicted"/>
<dbReference type="STRING" id="228405.HNE_0334"/>
<evidence type="ECO:0000313" key="2">
    <source>
        <dbReference type="Proteomes" id="UP000001959"/>
    </source>
</evidence>
<dbReference type="AlphaFoldDB" id="Q0C5C9"/>
<dbReference type="KEGG" id="hne:HNE_0334"/>
<accession>Q0C5C9</accession>
<organism evidence="1 2">
    <name type="scientific">Hyphomonas neptunium (strain ATCC 15444)</name>
    <dbReference type="NCBI Taxonomy" id="228405"/>
    <lineage>
        <taxon>Bacteria</taxon>
        <taxon>Pseudomonadati</taxon>
        <taxon>Pseudomonadota</taxon>
        <taxon>Alphaproteobacteria</taxon>
        <taxon>Hyphomonadales</taxon>
        <taxon>Hyphomonadaceae</taxon>
        <taxon>Hyphomonas</taxon>
    </lineage>
</organism>
<reference evidence="1 2" key="1">
    <citation type="journal article" date="2006" name="J. Bacteriol.">
        <title>Comparative genomic evidence for a close relationship between the dimorphic prosthecate bacteria Hyphomonas neptunium and Caulobacter crescentus.</title>
        <authorList>
            <person name="Badger J.H."/>
            <person name="Hoover T.R."/>
            <person name="Brun Y.V."/>
            <person name="Weiner R.M."/>
            <person name="Laub M.T."/>
            <person name="Alexandre G."/>
            <person name="Mrazek J."/>
            <person name="Ren Q."/>
            <person name="Paulsen I.T."/>
            <person name="Nelson K.E."/>
            <person name="Khouri H.M."/>
            <person name="Radune D."/>
            <person name="Sosa J."/>
            <person name="Dodson R.J."/>
            <person name="Sullivan S.A."/>
            <person name="Rosovitz M.J."/>
            <person name="Madupu R."/>
            <person name="Brinkac L.M."/>
            <person name="Durkin A.S."/>
            <person name="Daugherty S.C."/>
            <person name="Kothari S.P."/>
            <person name="Giglio M.G."/>
            <person name="Zhou L."/>
            <person name="Haft D.H."/>
            <person name="Selengut J.D."/>
            <person name="Davidsen T.M."/>
            <person name="Yang Q."/>
            <person name="Zafar N."/>
            <person name="Ward N.L."/>
        </authorList>
    </citation>
    <scope>NUCLEOTIDE SEQUENCE [LARGE SCALE GENOMIC DNA]</scope>
    <source>
        <strain evidence="1 2">ATCC 15444</strain>
    </source>
</reference>
<evidence type="ECO:0000313" key="1">
    <source>
        <dbReference type="EMBL" id="ABI76579.1"/>
    </source>
</evidence>
<dbReference type="EMBL" id="CP000158">
    <property type="protein sequence ID" value="ABI76579.1"/>
    <property type="molecule type" value="Genomic_DNA"/>
</dbReference>
<sequence length="44" mass="4811">MRLGKAKLSEVLKLRWISGFAPEKRAGFLFSGSRPMLSSESIGA</sequence>